<comment type="subcellular location">
    <subcellularLocation>
        <location evidence="1 8">Cell outer membrane</location>
        <topology evidence="1 8">Multi-pass membrane protein</topology>
    </subcellularLocation>
</comment>
<dbReference type="SUPFAM" id="SSF56935">
    <property type="entry name" value="Porins"/>
    <property type="match status" value="1"/>
</dbReference>
<evidence type="ECO:0000256" key="6">
    <source>
        <dbReference type="ARBA" id="ARBA00023136"/>
    </source>
</evidence>
<organism evidence="12 13">
    <name type="scientific">Chitinophaga pollutisoli</name>
    <dbReference type="NCBI Taxonomy" id="3133966"/>
    <lineage>
        <taxon>Bacteria</taxon>
        <taxon>Pseudomonadati</taxon>
        <taxon>Bacteroidota</taxon>
        <taxon>Chitinophagia</taxon>
        <taxon>Chitinophagales</taxon>
        <taxon>Chitinophagaceae</taxon>
        <taxon>Chitinophaga</taxon>
    </lineage>
</organism>
<keyword evidence="2 8" id="KW-0813">Transport</keyword>
<dbReference type="Pfam" id="PF00593">
    <property type="entry name" value="TonB_dep_Rec_b-barrel"/>
    <property type="match status" value="1"/>
</dbReference>
<evidence type="ECO:0000313" key="12">
    <source>
        <dbReference type="EMBL" id="WZN41815.1"/>
    </source>
</evidence>
<evidence type="ECO:0000256" key="8">
    <source>
        <dbReference type="PROSITE-ProRule" id="PRU01360"/>
    </source>
</evidence>
<dbReference type="InterPro" id="IPR008969">
    <property type="entry name" value="CarboxyPept-like_regulatory"/>
</dbReference>
<feature type="domain" description="TonB-dependent receptor-like beta-barrel" evidence="10">
    <location>
        <begin position="453"/>
        <end position="869"/>
    </location>
</feature>
<evidence type="ECO:0000256" key="2">
    <source>
        <dbReference type="ARBA" id="ARBA00022448"/>
    </source>
</evidence>
<dbReference type="Gene3D" id="2.170.130.10">
    <property type="entry name" value="TonB-dependent receptor, plug domain"/>
    <property type="match status" value="1"/>
</dbReference>
<dbReference type="EMBL" id="CP149822">
    <property type="protein sequence ID" value="WZN41815.1"/>
    <property type="molecule type" value="Genomic_DNA"/>
</dbReference>
<evidence type="ECO:0000256" key="5">
    <source>
        <dbReference type="ARBA" id="ARBA00023077"/>
    </source>
</evidence>
<keyword evidence="7 8" id="KW-0998">Cell outer membrane</keyword>
<comment type="similarity">
    <text evidence="8 9">Belongs to the TonB-dependent receptor family.</text>
</comment>
<dbReference type="Gene3D" id="2.40.170.20">
    <property type="entry name" value="TonB-dependent receptor, beta-barrel domain"/>
    <property type="match status" value="1"/>
</dbReference>
<evidence type="ECO:0000256" key="1">
    <source>
        <dbReference type="ARBA" id="ARBA00004571"/>
    </source>
</evidence>
<feature type="domain" description="TonB-dependent receptor plug" evidence="11">
    <location>
        <begin position="102"/>
        <end position="233"/>
    </location>
</feature>
<evidence type="ECO:0000256" key="7">
    <source>
        <dbReference type="ARBA" id="ARBA00023237"/>
    </source>
</evidence>
<proteinExistence type="inferred from homology"/>
<dbReference type="InterPro" id="IPR039426">
    <property type="entry name" value="TonB-dep_rcpt-like"/>
</dbReference>
<dbReference type="PROSITE" id="PS52016">
    <property type="entry name" value="TONB_DEPENDENT_REC_3"/>
    <property type="match status" value="1"/>
</dbReference>
<evidence type="ECO:0000259" key="11">
    <source>
        <dbReference type="Pfam" id="PF07715"/>
    </source>
</evidence>
<sequence>MPALFGQDAVRKGVVLDETGMPLERVSVQIKGTTSGTFTDAKGEFTLKAQESATLVFTMVGFLRAEAAASAVGEGYTIRLLKGEAQLTEVVVTALGVNRTRNQMPYAVQSIKGDEIAKIRTPNFVQGLSGKIAGLNVQQGNAMGGSTNITLRGIRSITGDNQALFVVDGVPYANASGTRNLVNTANSAQRLGGGGYDYGSTAADFNADDIETVTVLKGAAASALYGSQGANGVILITTKKASRGIGVTVNAGGSLGYLDKSTFPKYQRLYGAGYDTSKTDATGYFYSEDLDGDGTPDLIAPIRDDASYGHRFDPNLMVYQWDALVPGTPNYLKKRPWVAPTNSPDKFFRTGSATNFSVFADGANDKGTFKVGITRNDEQGIVENSRIIKNLLNFNATLNLTSKLSVTAAANYTNIKGKGRWGTGYDGGEGKNIMTSLRQWWQTSTDILEQRDAYFRDRQNRTWNMRGITNPRPLYWDNPYWTIYENYQDDSRNRFFGNMAVNYKLTPWLNVMGRIAQDYYDELQEERIATGSQGIAKYLRSNRWFKETNLDLLFNADKDIANKLNLKALLGTNVRKQRIENISAQTNGGLVIPKLYSLANSASAPASPLEYLGRREVQGVFGGATLSYNDMLSLDMTLRRDVSSTLPKGNNSYFYPSVSGGFTFSKLLPGATWLSIGKIKANYAQVGADAPISAIRDTYVQEDIWGSVVQFGSRSTKNNQNLKPERTESLEGGIELGFLDNRIGLDLTAYSTKTIDQIIPIATSASTGYLTRYMNAGVVENKGLEISLTGNPVRTSNFSWNVTANWSTNKNRVVSLPDGTDNIQLGSFQGGVTINAAVGHPFGVVRGTDYVYTNGRRTVDEDGYYLISPTTNNIIADPNPDWIAGLNNQFRYKNVSLSFLLDVKQGGELFSLDMYYGLSQGMYEETALVNDRGVNSRERVENGGGTIVEGVTEDGKENTKYVWNYYGLYGDYSNPNKGFVYDASYVKLREVVLAYSLPKPFIAKMGFIKGIDLSFIGRNLWIIHKNMPHADPEDTLGSGNLQGYQSGSYPTTRTFTFNLKAKF</sequence>
<evidence type="ECO:0000256" key="3">
    <source>
        <dbReference type="ARBA" id="ARBA00022452"/>
    </source>
</evidence>
<keyword evidence="13" id="KW-1185">Reference proteome</keyword>
<dbReference type="Pfam" id="PF07715">
    <property type="entry name" value="Plug"/>
    <property type="match status" value="1"/>
</dbReference>
<accession>A0ABZ2YQL4</accession>
<keyword evidence="6 8" id="KW-0472">Membrane</keyword>
<gene>
    <name evidence="12" type="ORF">WJU16_02035</name>
</gene>
<protein>
    <submittedName>
        <fullName evidence="12">SusC/RagA family TonB-linked outer membrane protein</fullName>
    </submittedName>
</protein>
<dbReference type="InterPro" id="IPR012910">
    <property type="entry name" value="Plug_dom"/>
</dbReference>
<dbReference type="Pfam" id="PF13715">
    <property type="entry name" value="CarbopepD_reg_2"/>
    <property type="match status" value="1"/>
</dbReference>
<dbReference type="NCBIfam" id="TIGR04056">
    <property type="entry name" value="OMP_RagA_SusC"/>
    <property type="match status" value="1"/>
</dbReference>
<dbReference type="InterPro" id="IPR037066">
    <property type="entry name" value="Plug_dom_sf"/>
</dbReference>
<dbReference type="Gene3D" id="2.60.40.1120">
    <property type="entry name" value="Carboxypeptidase-like, regulatory domain"/>
    <property type="match status" value="1"/>
</dbReference>
<dbReference type="InterPro" id="IPR023996">
    <property type="entry name" value="TonB-dep_OMP_SusC/RagA"/>
</dbReference>
<name>A0ABZ2YQL4_9BACT</name>
<dbReference type="InterPro" id="IPR036942">
    <property type="entry name" value="Beta-barrel_TonB_sf"/>
</dbReference>
<evidence type="ECO:0000313" key="13">
    <source>
        <dbReference type="Proteomes" id="UP001485459"/>
    </source>
</evidence>
<dbReference type="NCBIfam" id="TIGR04057">
    <property type="entry name" value="SusC_RagA_signa"/>
    <property type="match status" value="1"/>
</dbReference>
<evidence type="ECO:0000256" key="4">
    <source>
        <dbReference type="ARBA" id="ARBA00022692"/>
    </source>
</evidence>
<evidence type="ECO:0000259" key="10">
    <source>
        <dbReference type="Pfam" id="PF00593"/>
    </source>
</evidence>
<keyword evidence="4 8" id="KW-0812">Transmembrane</keyword>
<dbReference type="InterPro" id="IPR023997">
    <property type="entry name" value="TonB-dep_OMP_SusC/RagA_CS"/>
</dbReference>
<reference evidence="13" key="1">
    <citation type="submission" date="2024-03" db="EMBL/GenBank/DDBJ databases">
        <title>Chitinophaga horti sp. nov., isolated from garden soil.</title>
        <authorList>
            <person name="Lee D.S."/>
            <person name="Han D.M."/>
            <person name="Baek J.H."/>
            <person name="Choi D.G."/>
            <person name="Jeon J.H."/>
            <person name="Jeon C.O."/>
        </authorList>
    </citation>
    <scope>NUCLEOTIDE SEQUENCE [LARGE SCALE GENOMIC DNA]</scope>
    <source>
        <strain evidence="13">GPA1</strain>
    </source>
</reference>
<dbReference type="InterPro" id="IPR000531">
    <property type="entry name" value="Beta-barrel_TonB"/>
</dbReference>
<dbReference type="Proteomes" id="UP001485459">
    <property type="component" value="Chromosome"/>
</dbReference>
<keyword evidence="5 9" id="KW-0798">TonB box</keyword>
<dbReference type="RefSeq" id="WP_341836663.1">
    <property type="nucleotide sequence ID" value="NZ_CP149822.1"/>
</dbReference>
<keyword evidence="3 8" id="KW-1134">Transmembrane beta strand</keyword>
<dbReference type="SUPFAM" id="SSF49464">
    <property type="entry name" value="Carboxypeptidase regulatory domain-like"/>
    <property type="match status" value="1"/>
</dbReference>
<evidence type="ECO:0000256" key="9">
    <source>
        <dbReference type="RuleBase" id="RU003357"/>
    </source>
</evidence>